<dbReference type="Gene3D" id="3.40.50.1820">
    <property type="entry name" value="alpha/beta hydrolase"/>
    <property type="match status" value="1"/>
</dbReference>
<feature type="domain" description="AB hydrolase-1" evidence="3">
    <location>
        <begin position="43"/>
        <end position="318"/>
    </location>
</feature>
<comment type="caution">
    <text evidence="4">The sequence shown here is derived from an EMBL/GenBank/DDBJ whole genome shotgun (WGS) entry which is preliminary data.</text>
</comment>
<sequence length="340" mass="38778">MSARPIPIDVWSDPRIEHKTAVLNGHTYKYLYGVPKDGEWKKTVFLIHGWPDISAGWRYQIPVLLELGCRIVVPDMMGYGGTDAPKVPSASIKLYTLKRASDDIVELARQLGAPEIILGGHDWGGMVVWRCAGWHPELISHLFVICTPYDPPTKEYISTEDLVNSPLPQFGYQLHLASGEIEPRISDEKNIRQFLNGMYGGRGPKGEVMFSPRTGILFDNLPKVGKTPLMSDREVDYYVQEYSRNGLHGPLNWYRARKANWEDELKLSQTTIEIPTLFIETANDSVLKPEMSAGMERYVTNLSRRSVQAAHWAMWERPSDVNEFIKEWFIDRVFGRGIKL</sequence>
<dbReference type="EMBL" id="WNWR01000125">
    <property type="protein sequence ID" value="KAE9990708.1"/>
    <property type="molecule type" value="Genomic_DNA"/>
</dbReference>
<dbReference type="InterPro" id="IPR000639">
    <property type="entry name" value="Epox_hydrolase-like"/>
</dbReference>
<protein>
    <recommendedName>
        <fullName evidence="3">AB hydrolase-1 domain-containing protein</fullName>
    </recommendedName>
</protein>
<organism evidence="4 5">
    <name type="scientific">Venturia inaequalis</name>
    <name type="common">Apple scab fungus</name>
    <dbReference type="NCBI Taxonomy" id="5025"/>
    <lineage>
        <taxon>Eukaryota</taxon>
        <taxon>Fungi</taxon>
        <taxon>Dikarya</taxon>
        <taxon>Ascomycota</taxon>
        <taxon>Pezizomycotina</taxon>
        <taxon>Dothideomycetes</taxon>
        <taxon>Pleosporomycetidae</taxon>
        <taxon>Venturiales</taxon>
        <taxon>Venturiaceae</taxon>
        <taxon>Venturia</taxon>
    </lineage>
</organism>
<dbReference type="Proteomes" id="UP000490939">
    <property type="component" value="Unassembled WGS sequence"/>
</dbReference>
<evidence type="ECO:0000313" key="4">
    <source>
        <dbReference type="EMBL" id="KAE9990708.1"/>
    </source>
</evidence>
<evidence type="ECO:0000256" key="1">
    <source>
        <dbReference type="ARBA" id="ARBA00022801"/>
    </source>
</evidence>
<dbReference type="GO" id="GO:0016787">
    <property type="term" value="F:hydrolase activity"/>
    <property type="evidence" value="ECO:0007669"/>
    <property type="project" value="UniProtKB-KW"/>
</dbReference>
<keyword evidence="5" id="KW-1185">Reference proteome</keyword>
<proteinExistence type="inferred from homology"/>
<evidence type="ECO:0000256" key="2">
    <source>
        <dbReference type="ARBA" id="ARBA00038334"/>
    </source>
</evidence>
<dbReference type="SUPFAM" id="SSF53474">
    <property type="entry name" value="alpha/beta-Hydrolases"/>
    <property type="match status" value="1"/>
</dbReference>
<dbReference type="AlphaFoldDB" id="A0A8H3VPN6"/>
<dbReference type="Pfam" id="PF00561">
    <property type="entry name" value="Abhydrolase_1"/>
    <property type="match status" value="1"/>
</dbReference>
<reference evidence="4 5" key="1">
    <citation type="submission" date="2019-07" db="EMBL/GenBank/DDBJ databases">
        <title>Venturia inaequalis Genome Resource.</title>
        <authorList>
            <person name="Lichtner F.J."/>
        </authorList>
    </citation>
    <scope>NUCLEOTIDE SEQUENCE [LARGE SCALE GENOMIC DNA]</scope>
    <source>
        <strain evidence="4 5">DMI_063113</strain>
    </source>
</reference>
<gene>
    <name evidence="4" type="ORF">EG327_001055</name>
</gene>
<dbReference type="PRINTS" id="PR00412">
    <property type="entry name" value="EPOXHYDRLASE"/>
</dbReference>
<dbReference type="InterPro" id="IPR029058">
    <property type="entry name" value="AB_hydrolase_fold"/>
</dbReference>
<keyword evidence="1" id="KW-0378">Hydrolase</keyword>
<evidence type="ECO:0000313" key="5">
    <source>
        <dbReference type="Proteomes" id="UP000490939"/>
    </source>
</evidence>
<dbReference type="PANTHER" id="PTHR43329">
    <property type="entry name" value="EPOXIDE HYDROLASE"/>
    <property type="match status" value="1"/>
</dbReference>
<name>A0A8H3VPN6_VENIN</name>
<accession>A0A8H3VPN6</accession>
<comment type="similarity">
    <text evidence="2">Belongs to the AB hydrolase superfamily. Epoxide hydrolase family.</text>
</comment>
<evidence type="ECO:0000259" key="3">
    <source>
        <dbReference type="Pfam" id="PF00561"/>
    </source>
</evidence>
<dbReference type="InterPro" id="IPR000073">
    <property type="entry name" value="AB_hydrolase_1"/>
</dbReference>